<gene>
    <name evidence="2" type="primary">DDB1</name>
    <name evidence="2" type="ORF">MHBO_003004</name>
</gene>
<feature type="domain" description="RSE1/DDB1/CPSF1 C-terminal" evidence="1">
    <location>
        <begin position="1"/>
        <end position="169"/>
    </location>
</feature>
<evidence type="ECO:0000313" key="2">
    <source>
        <dbReference type="EMBL" id="MES1921473.1"/>
    </source>
</evidence>
<dbReference type="Gene3D" id="1.10.150.910">
    <property type="match status" value="1"/>
</dbReference>
<comment type="caution">
    <text evidence="2">The sequence shown here is derived from an EMBL/GenBank/DDBJ whole genome shotgun (WGS) entry which is preliminary data.</text>
</comment>
<accession>A0ABV2APZ3</accession>
<dbReference type="Gene3D" id="2.130.10.10">
    <property type="entry name" value="YVTN repeat-like/Quinoprotein amine dehydrogenase"/>
    <property type="match status" value="1"/>
</dbReference>
<sequence length="205" mass="23875">MRSITLLGHDTETLHKLASDCRMSFVTDTEFLDKDNFVTADRHGNLRYIKRDVDSSKRLLPDLATKGRFHLGSKITIMDRTSADFNPIEDHNRKRIIFFGTAEGEFGVVFKVDSDDLSKIKKLQNVLSNNYSNFHSLLKHMRYREFFDRTNEKVQMENFLDGNLLNIFEDLDKNSQKDVALKSDCPLKDIFRTLKQLDDEFSVNN</sequence>
<reference evidence="2 3" key="1">
    <citation type="journal article" date="2024" name="BMC Biol.">
        <title>Comparative genomics of Ascetosporea gives new insight into the evolutionary basis for animal parasitism in Rhizaria.</title>
        <authorList>
            <person name="Hiltunen Thoren M."/>
            <person name="Onut-Brannstrom I."/>
            <person name="Alfjorden A."/>
            <person name="Peckova H."/>
            <person name="Swords F."/>
            <person name="Hooper C."/>
            <person name="Holzer A.S."/>
            <person name="Bass D."/>
            <person name="Burki F."/>
        </authorList>
    </citation>
    <scope>NUCLEOTIDE SEQUENCE [LARGE SCALE GENOMIC DNA]</scope>
    <source>
        <strain evidence="2">20-A016</strain>
    </source>
</reference>
<dbReference type="InterPro" id="IPR015943">
    <property type="entry name" value="WD40/YVTN_repeat-like_dom_sf"/>
</dbReference>
<organism evidence="2 3">
    <name type="scientific">Bonamia ostreae</name>
    <dbReference type="NCBI Taxonomy" id="126728"/>
    <lineage>
        <taxon>Eukaryota</taxon>
        <taxon>Sar</taxon>
        <taxon>Rhizaria</taxon>
        <taxon>Endomyxa</taxon>
        <taxon>Ascetosporea</taxon>
        <taxon>Haplosporida</taxon>
        <taxon>Bonamia</taxon>
    </lineage>
</organism>
<dbReference type="PANTHER" id="PTHR10644">
    <property type="entry name" value="DNA REPAIR/RNA PROCESSING CPSF FAMILY"/>
    <property type="match status" value="1"/>
</dbReference>
<proteinExistence type="predicted"/>
<protein>
    <submittedName>
        <fullName evidence="2">DNA damage-binding protein 1</fullName>
    </submittedName>
</protein>
<evidence type="ECO:0000259" key="1">
    <source>
        <dbReference type="Pfam" id="PF03178"/>
    </source>
</evidence>
<dbReference type="InterPro" id="IPR004871">
    <property type="entry name" value="RSE1/DDB1/CPSF1_C"/>
</dbReference>
<keyword evidence="3" id="KW-1185">Reference proteome</keyword>
<name>A0ABV2APZ3_9EUKA</name>
<dbReference type="Proteomes" id="UP001439008">
    <property type="component" value="Unassembled WGS sequence"/>
</dbReference>
<dbReference type="EMBL" id="JBDODL010001382">
    <property type="protein sequence ID" value="MES1921473.1"/>
    <property type="molecule type" value="Genomic_DNA"/>
</dbReference>
<evidence type="ECO:0000313" key="3">
    <source>
        <dbReference type="Proteomes" id="UP001439008"/>
    </source>
</evidence>
<dbReference type="InterPro" id="IPR050358">
    <property type="entry name" value="RSE1/DDB1/CFT1"/>
</dbReference>
<dbReference type="Pfam" id="PF03178">
    <property type="entry name" value="CPSF_A"/>
    <property type="match status" value="1"/>
</dbReference>